<keyword evidence="2" id="KW-0732">Signal</keyword>
<dbReference type="AlphaFoldDB" id="F8JZU1"/>
<evidence type="ECO:0000256" key="7">
    <source>
        <dbReference type="SAM" id="Phobius"/>
    </source>
</evidence>
<feature type="region of interest" description="Disordered" evidence="6">
    <location>
        <begin position="1"/>
        <end position="23"/>
    </location>
</feature>
<name>F8JZU1_STREN</name>
<dbReference type="HOGENOM" id="CLU_000288_47_3_11"/>
<evidence type="ECO:0000313" key="10">
    <source>
        <dbReference type="Proteomes" id="UP000007842"/>
    </source>
</evidence>
<dbReference type="Proteomes" id="UP000007842">
    <property type="component" value="Chromosome"/>
</dbReference>
<evidence type="ECO:0000256" key="5">
    <source>
        <dbReference type="ARBA" id="ARBA00023284"/>
    </source>
</evidence>
<keyword evidence="7" id="KW-0472">Membrane</keyword>
<evidence type="ECO:0000256" key="1">
    <source>
        <dbReference type="ARBA" id="ARBA00005791"/>
    </source>
</evidence>
<evidence type="ECO:0000256" key="6">
    <source>
        <dbReference type="SAM" id="MobiDB-lite"/>
    </source>
</evidence>
<dbReference type="eggNOG" id="COG1651">
    <property type="taxonomic scope" value="Bacteria"/>
</dbReference>
<feature type="compositionally biased region" description="Low complexity" evidence="6">
    <location>
        <begin position="257"/>
        <end position="292"/>
    </location>
</feature>
<dbReference type="OrthoDB" id="4135024at2"/>
<evidence type="ECO:0000256" key="2">
    <source>
        <dbReference type="ARBA" id="ARBA00022729"/>
    </source>
</evidence>
<dbReference type="STRING" id="1003195.SCATT_11530"/>
<accession>F8JZU1</accession>
<sequence length="308" mass="31656">MSQNNRDGKSARERLRAEREREKIKAKRKRTALVAGGIVAVLAAAAGIGIAVSGSGGSGAGGAAGAPSGALGKSDLAVPVGRSGAPSTLTVYEDFRCPACDVFEKTFRDTVHGLQDGGQLQSQYHLVTLIDSNLRGSGSLRAGNAAACAQDQGKFRAYHDVLYDNQPDERDDRFADNNYLLQLADKVPGLRTAAFTSCVRDGRYDGWIKKSNSDFNNSGYNSTPTVLLNGKSIYGPNTPLTPDGLKKMVADANRGKAPAPASGSPASSAPASRASSGSSAPAPGGPGRSVSATVTHGSGTPGGGRPRP</sequence>
<feature type="domain" description="Thioredoxin-like fold" evidence="8">
    <location>
        <begin position="80"/>
        <end position="249"/>
    </location>
</feature>
<keyword evidence="7" id="KW-1133">Transmembrane helix</keyword>
<reference evidence="10" key="1">
    <citation type="submission" date="2011-12" db="EMBL/GenBank/DDBJ databases">
        <title>Complete genome sequence of Streptomyces cattleya strain DSM 46488.</title>
        <authorList>
            <person name="Ou H.-Y."/>
            <person name="Li P."/>
            <person name="Zhao C."/>
            <person name="O'Hagan D."/>
            <person name="Deng Z."/>
        </authorList>
    </citation>
    <scope>NUCLEOTIDE SEQUENCE [LARGE SCALE GENOMIC DNA]</scope>
    <source>
        <strain evidence="10">ATCC 35852 / DSM 46488 / JCM 4925 / NBRC 14057 / NRRL 8057</strain>
    </source>
</reference>
<dbReference type="PANTHER" id="PTHR13887:SF14">
    <property type="entry name" value="DISULFIDE BOND FORMATION PROTEIN D"/>
    <property type="match status" value="1"/>
</dbReference>
<dbReference type="InterPro" id="IPR036249">
    <property type="entry name" value="Thioredoxin-like_sf"/>
</dbReference>
<keyword evidence="4" id="KW-1015">Disulfide bond</keyword>
<accession>G8WQ24</accession>
<keyword evidence="5" id="KW-0676">Redox-active center</keyword>
<evidence type="ECO:0000256" key="4">
    <source>
        <dbReference type="ARBA" id="ARBA00023157"/>
    </source>
</evidence>
<dbReference type="Pfam" id="PF13462">
    <property type="entry name" value="Thioredoxin_4"/>
    <property type="match status" value="1"/>
</dbReference>
<dbReference type="SUPFAM" id="SSF52833">
    <property type="entry name" value="Thioredoxin-like"/>
    <property type="match status" value="1"/>
</dbReference>
<dbReference type="EMBL" id="CP003219">
    <property type="protein sequence ID" value="AEW93524.1"/>
    <property type="molecule type" value="Genomic_DNA"/>
</dbReference>
<keyword evidence="7" id="KW-0812">Transmembrane</keyword>
<dbReference type="InterPro" id="IPR012336">
    <property type="entry name" value="Thioredoxin-like_fold"/>
</dbReference>
<gene>
    <name evidence="9" type="ordered locus">SCATT_11530</name>
</gene>
<dbReference type="KEGG" id="scy:SCATT_11530"/>
<evidence type="ECO:0000256" key="3">
    <source>
        <dbReference type="ARBA" id="ARBA00023002"/>
    </source>
</evidence>
<keyword evidence="10" id="KW-1185">Reference proteome</keyword>
<comment type="similarity">
    <text evidence="1">Belongs to the thioredoxin family. DsbA subfamily.</text>
</comment>
<feature type="compositionally biased region" description="Gly residues" evidence="6">
    <location>
        <begin position="299"/>
        <end position="308"/>
    </location>
</feature>
<evidence type="ECO:0000259" key="8">
    <source>
        <dbReference type="Pfam" id="PF13462"/>
    </source>
</evidence>
<dbReference type="RefSeq" id="WP_014141913.1">
    <property type="nucleotide sequence ID" value="NC_016111.1"/>
</dbReference>
<dbReference type="KEGG" id="sct:SCAT_1155"/>
<protein>
    <submittedName>
        <fullName evidence="9">Putative integral membrane protein</fullName>
    </submittedName>
</protein>
<proteinExistence type="inferred from homology"/>
<keyword evidence="3" id="KW-0560">Oxidoreductase</keyword>
<dbReference type="PANTHER" id="PTHR13887">
    <property type="entry name" value="GLUTATHIONE S-TRANSFERASE KAPPA"/>
    <property type="match status" value="1"/>
</dbReference>
<dbReference type="Gene3D" id="3.40.30.10">
    <property type="entry name" value="Glutaredoxin"/>
    <property type="match status" value="1"/>
</dbReference>
<feature type="region of interest" description="Disordered" evidence="6">
    <location>
        <begin position="251"/>
        <end position="308"/>
    </location>
</feature>
<organism evidence="9 10">
    <name type="scientific">Streptantibioticus cattleyicolor (strain ATCC 35852 / DSM 46488 / JCM 4925 / NBRC 14057 / NRRL 8057)</name>
    <name type="common">Streptomyces cattleya</name>
    <dbReference type="NCBI Taxonomy" id="1003195"/>
    <lineage>
        <taxon>Bacteria</taxon>
        <taxon>Bacillati</taxon>
        <taxon>Actinomycetota</taxon>
        <taxon>Actinomycetes</taxon>
        <taxon>Kitasatosporales</taxon>
        <taxon>Streptomycetaceae</taxon>
        <taxon>Streptantibioticus</taxon>
    </lineage>
</organism>
<dbReference type="GO" id="GO:0016491">
    <property type="term" value="F:oxidoreductase activity"/>
    <property type="evidence" value="ECO:0007669"/>
    <property type="project" value="UniProtKB-KW"/>
</dbReference>
<feature type="transmembrane region" description="Helical" evidence="7">
    <location>
        <begin position="31"/>
        <end position="52"/>
    </location>
</feature>
<evidence type="ECO:0000313" key="9">
    <source>
        <dbReference type="EMBL" id="AEW93524.1"/>
    </source>
</evidence>
<dbReference type="PATRIC" id="fig|1003195.11.peg.2740"/>
<dbReference type="CDD" id="cd02972">
    <property type="entry name" value="DsbA_family"/>
    <property type="match status" value="1"/>
</dbReference>